<keyword evidence="2" id="KW-1185">Reference proteome</keyword>
<sequence length="84" mass="9232">MVAQSEVPQAIGDVLDSVVRHLFEVSLELHAVLRTGQCDWTNERIIGMTCRLDEVIGDIRRIALADRLEAAGPRPGDAPAPRRS</sequence>
<proteinExistence type="predicted"/>
<dbReference type="EMBL" id="JBHSON010000030">
    <property type="protein sequence ID" value="MFC5748287.1"/>
    <property type="molecule type" value="Genomic_DNA"/>
</dbReference>
<reference evidence="2" key="1">
    <citation type="journal article" date="2019" name="Int. J. Syst. Evol. Microbiol.">
        <title>The Global Catalogue of Microorganisms (GCM) 10K type strain sequencing project: providing services to taxonomists for standard genome sequencing and annotation.</title>
        <authorList>
            <consortium name="The Broad Institute Genomics Platform"/>
            <consortium name="The Broad Institute Genome Sequencing Center for Infectious Disease"/>
            <person name="Wu L."/>
            <person name="Ma J."/>
        </authorList>
    </citation>
    <scope>NUCLEOTIDE SEQUENCE [LARGE SCALE GENOMIC DNA]</scope>
    <source>
        <strain evidence="2">KCTC 42087</strain>
    </source>
</reference>
<evidence type="ECO:0000313" key="1">
    <source>
        <dbReference type="EMBL" id="MFC5748287.1"/>
    </source>
</evidence>
<protein>
    <submittedName>
        <fullName evidence="1">Uncharacterized protein</fullName>
    </submittedName>
</protein>
<dbReference type="RefSeq" id="WP_378283940.1">
    <property type="nucleotide sequence ID" value="NZ_JBHSON010000030.1"/>
</dbReference>
<accession>A0ABW1A0U1</accession>
<evidence type="ECO:0000313" key="2">
    <source>
        <dbReference type="Proteomes" id="UP001596074"/>
    </source>
</evidence>
<dbReference type="Proteomes" id="UP001596074">
    <property type="component" value="Unassembled WGS sequence"/>
</dbReference>
<organism evidence="1 2">
    <name type="scientific">Actinomadura rugatobispora</name>
    <dbReference type="NCBI Taxonomy" id="1994"/>
    <lineage>
        <taxon>Bacteria</taxon>
        <taxon>Bacillati</taxon>
        <taxon>Actinomycetota</taxon>
        <taxon>Actinomycetes</taxon>
        <taxon>Streptosporangiales</taxon>
        <taxon>Thermomonosporaceae</taxon>
        <taxon>Actinomadura</taxon>
    </lineage>
</organism>
<comment type="caution">
    <text evidence="1">The sequence shown here is derived from an EMBL/GenBank/DDBJ whole genome shotgun (WGS) entry which is preliminary data.</text>
</comment>
<gene>
    <name evidence="1" type="ORF">ACFPZN_21885</name>
</gene>
<name>A0ABW1A0U1_9ACTN</name>